<keyword evidence="3" id="KW-1185">Reference proteome</keyword>
<dbReference type="AlphaFoldDB" id="A0A812U0T1"/>
<proteinExistence type="predicted"/>
<dbReference type="Proteomes" id="UP000604046">
    <property type="component" value="Unassembled WGS sequence"/>
</dbReference>
<sequence length="216" mass="23548">MRDEAAAEVSRACAALASVEDKGEGEGDTGDTERNDRRTRYQKARHGLRQLTKVFTVTVGIGSRGRGLCCKGPRSTLAPERTAPAIGAGAPMVKRGEADFRRMSYASPCDASRTGSIGTTAALLDPEAYRLNREKATAQARPEHNEPNEPISKAKLTSLKADKNLDAMLEAYVVEKEQIQRAIQEEVELVQRQKDEEAHFAAELQSLREPGPCSLP</sequence>
<accession>A0A812U0T1</accession>
<reference evidence="2" key="1">
    <citation type="submission" date="2021-02" db="EMBL/GenBank/DDBJ databases">
        <authorList>
            <person name="Dougan E. K."/>
            <person name="Rhodes N."/>
            <person name="Thang M."/>
            <person name="Chan C."/>
        </authorList>
    </citation>
    <scope>NUCLEOTIDE SEQUENCE</scope>
</reference>
<dbReference type="OrthoDB" id="270930at2759"/>
<feature type="region of interest" description="Disordered" evidence="1">
    <location>
        <begin position="17"/>
        <end position="37"/>
    </location>
</feature>
<evidence type="ECO:0000256" key="1">
    <source>
        <dbReference type="SAM" id="MobiDB-lite"/>
    </source>
</evidence>
<organism evidence="2 3">
    <name type="scientific">Symbiodinium natans</name>
    <dbReference type="NCBI Taxonomy" id="878477"/>
    <lineage>
        <taxon>Eukaryota</taxon>
        <taxon>Sar</taxon>
        <taxon>Alveolata</taxon>
        <taxon>Dinophyceae</taxon>
        <taxon>Suessiales</taxon>
        <taxon>Symbiodiniaceae</taxon>
        <taxon>Symbiodinium</taxon>
    </lineage>
</organism>
<protein>
    <submittedName>
        <fullName evidence="2">Ergic3 protein</fullName>
    </submittedName>
</protein>
<name>A0A812U0T1_9DINO</name>
<comment type="caution">
    <text evidence="2">The sequence shown here is derived from an EMBL/GenBank/DDBJ whole genome shotgun (WGS) entry which is preliminary data.</text>
</comment>
<evidence type="ECO:0000313" key="2">
    <source>
        <dbReference type="EMBL" id="CAE7559367.1"/>
    </source>
</evidence>
<gene>
    <name evidence="2" type="primary">ergic3</name>
    <name evidence="2" type="ORF">SNAT2548_LOCUS31512</name>
</gene>
<dbReference type="EMBL" id="CAJNDS010002662">
    <property type="protein sequence ID" value="CAE7559367.1"/>
    <property type="molecule type" value="Genomic_DNA"/>
</dbReference>
<feature type="compositionally biased region" description="Basic and acidic residues" evidence="1">
    <location>
        <begin position="19"/>
        <end position="37"/>
    </location>
</feature>
<evidence type="ECO:0000313" key="3">
    <source>
        <dbReference type="Proteomes" id="UP000604046"/>
    </source>
</evidence>